<keyword evidence="3 7" id="KW-0813">Transport</keyword>
<evidence type="ECO:0000313" key="10">
    <source>
        <dbReference type="EMBL" id="KAK5045736.1"/>
    </source>
</evidence>
<evidence type="ECO:0000256" key="4">
    <source>
        <dbReference type="ARBA" id="ARBA00022692"/>
    </source>
</evidence>
<accession>A0AAV9MYX4</accession>
<feature type="transmembrane region" description="Helical" evidence="8">
    <location>
        <begin position="360"/>
        <end position="386"/>
    </location>
</feature>
<proteinExistence type="inferred from homology"/>
<comment type="subcellular location">
    <subcellularLocation>
        <location evidence="1">Membrane</location>
        <topology evidence="1">Multi-pass membrane protein</topology>
    </subcellularLocation>
</comment>
<dbReference type="Pfam" id="PF00083">
    <property type="entry name" value="Sugar_tr"/>
    <property type="match status" value="1"/>
</dbReference>
<dbReference type="GO" id="GO:0005351">
    <property type="term" value="F:carbohydrate:proton symporter activity"/>
    <property type="evidence" value="ECO:0007669"/>
    <property type="project" value="TreeGrafter"/>
</dbReference>
<evidence type="ECO:0000256" key="8">
    <source>
        <dbReference type="SAM" id="Phobius"/>
    </source>
</evidence>
<dbReference type="NCBIfam" id="TIGR00879">
    <property type="entry name" value="SP"/>
    <property type="match status" value="1"/>
</dbReference>
<keyword evidence="5 8" id="KW-1133">Transmembrane helix</keyword>
<dbReference type="EMBL" id="JAVRRD010000034">
    <property type="protein sequence ID" value="KAK5045736.1"/>
    <property type="molecule type" value="Genomic_DNA"/>
</dbReference>
<keyword evidence="11" id="KW-1185">Reference proteome</keyword>
<evidence type="ECO:0000313" key="11">
    <source>
        <dbReference type="Proteomes" id="UP001358417"/>
    </source>
</evidence>
<gene>
    <name evidence="10" type="ORF">LTR84_008828</name>
</gene>
<feature type="transmembrane region" description="Helical" evidence="8">
    <location>
        <begin position="426"/>
        <end position="447"/>
    </location>
</feature>
<dbReference type="PRINTS" id="PR00171">
    <property type="entry name" value="SUGRTRNSPORT"/>
</dbReference>
<feature type="domain" description="Major facilitator superfamily (MFS) profile" evidence="9">
    <location>
        <begin position="11"/>
        <end position="451"/>
    </location>
</feature>
<dbReference type="Gene3D" id="1.20.1250.20">
    <property type="entry name" value="MFS general substrate transporter like domains"/>
    <property type="match status" value="1"/>
</dbReference>
<evidence type="ECO:0000256" key="7">
    <source>
        <dbReference type="RuleBase" id="RU003346"/>
    </source>
</evidence>
<dbReference type="InterPro" id="IPR036259">
    <property type="entry name" value="MFS_trans_sf"/>
</dbReference>
<evidence type="ECO:0000256" key="6">
    <source>
        <dbReference type="ARBA" id="ARBA00023136"/>
    </source>
</evidence>
<dbReference type="GeneID" id="89976990"/>
<feature type="transmembrane region" description="Helical" evidence="8">
    <location>
        <begin position="174"/>
        <end position="192"/>
    </location>
</feature>
<feature type="transmembrane region" description="Helical" evidence="8">
    <location>
        <begin position="9"/>
        <end position="30"/>
    </location>
</feature>
<feature type="transmembrane region" description="Helical" evidence="8">
    <location>
        <begin position="84"/>
        <end position="104"/>
    </location>
</feature>
<dbReference type="PANTHER" id="PTHR48022:SF11">
    <property type="entry name" value="MONOSACCHARIDE TRANSPORTER (HXT8), PUTATIVE (AFU_ORTHOLOGUE AFUA_2G08120)-RELATED"/>
    <property type="match status" value="1"/>
</dbReference>
<dbReference type="SUPFAM" id="SSF103473">
    <property type="entry name" value="MFS general substrate transporter"/>
    <property type="match status" value="1"/>
</dbReference>
<dbReference type="PANTHER" id="PTHR48022">
    <property type="entry name" value="PLASTIDIC GLUCOSE TRANSPORTER 4"/>
    <property type="match status" value="1"/>
</dbReference>
<feature type="transmembrane region" description="Helical" evidence="8">
    <location>
        <begin position="298"/>
        <end position="322"/>
    </location>
</feature>
<feature type="transmembrane region" description="Helical" evidence="8">
    <location>
        <begin position="50"/>
        <end position="72"/>
    </location>
</feature>
<reference evidence="10 11" key="1">
    <citation type="submission" date="2023-08" db="EMBL/GenBank/DDBJ databases">
        <title>Black Yeasts Isolated from many extreme environments.</title>
        <authorList>
            <person name="Coleine C."/>
            <person name="Stajich J.E."/>
            <person name="Selbmann L."/>
        </authorList>
    </citation>
    <scope>NUCLEOTIDE SEQUENCE [LARGE SCALE GENOMIC DNA]</scope>
    <source>
        <strain evidence="10 11">CCFEE 5792</strain>
    </source>
</reference>
<feature type="transmembrane region" description="Helical" evidence="8">
    <location>
        <begin position="398"/>
        <end position="420"/>
    </location>
</feature>
<dbReference type="InterPro" id="IPR020846">
    <property type="entry name" value="MFS_dom"/>
</dbReference>
<dbReference type="InterPro" id="IPR003663">
    <property type="entry name" value="Sugar/inositol_transpt"/>
</dbReference>
<name>A0AAV9MYX4_9EURO</name>
<dbReference type="InterPro" id="IPR005828">
    <property type="entry name" value="MFS_sugar_transport-like"/>
</dbReference>
<evidence type="ECO:0000256" key="5">
    <source>
        <dbReference type="ARBA" id="ARBA00022989"/>
    </source>
</evidence>
<evidence type="ECO:0000256" key="3">
    <source>
        <dbReference type="ARBA" id="ARBA00022448"/>
    </source>
</evidence>
<dbReference type="InterPro" id="IPR050360">
    <property type="entry name" value="MFS_Sugar_Transporters"/>
</dbReference>
<dbReference type="RefSeq" id="XP_064701347.1">
    <property type="nucleotide sequence ID" value="XM_064852372.1"/>
</dbReference>
<dbReference type="PROSITE" id="PS00216">
    <property type="entry name" value="SUGAR_TRANSPORT_1"/>
    <property type="match status" value="1"/>
</dbReference>
<feature type="transmembrane region" description="Helical" evidence="8">
    <location>
        <begin position="264"/>
        <end position="286"/>
    </location>
</feature>
<dbReference type="PROSITE" id="PS00217">
    <property type="entry name" value="SUGAR_TRANSPORT_2"/>
    <property type="match status" value="1"/>
</dbReference>
<organism evidence="10 11">
    <name type="scientific">Exophiala bonariae</name>
    <dbReference type="NCBI Taxonomy" id="1690606"/>
    <lineage>
        <taxon>Eukaryota</taxon>
        <taxon>Fungi</taxon>
        <taxon>Dikarya</taxon>
        <taxon>Ascomycota</taxon>
        <taxon>Pezizomycotina</taxon>
        <taxon>Eurotiomycetes</taxon>
        <taxon>Chaetothyriomycetidae</taxon>
        <taxon>Chaetothyriales</taxon>
        <taxon>Herpotrichiellaceae</taxon>
        <taxon>Exophiala</taxon>
    </lineage>
</organism>
<feature type="transmembrane region" description="Helical" evidence="8">
    <location>
        <begin position="329"/>
        <end position="348"/>
    </location>
</feature>
<dbReference type="InterPro" id="IPR005829">
    <property type="entry name" value="Sugar_transporter_CS"/>
</dbReference>
<comment type="similarity">
    <text evidence="2 7">Belongs to the major facilitator superfamily. Sugar transporter (TC 2.A.1.1) family.</text>
</comment>
<evidence type="ECO:0000259" key="9">
    <source>
        <dbReference type="PROSITE" id="PS50850"/>
    </source>
</evidence>
<protein>
    <recommendedName>
        <fullName evidence="9">Major facilitator superfamily (MFS) profile domain-containing protein</fullName>
    </recommendedName>
</protein>
<keyword evidence="4 8" id="KW-0812">Transmembrane</keyword>
<dbReference type="PROSITE" id="PS50850">
    <property type="entry name" value="MFS"/>
    <property type="match status" value="1"/>
</dbReference>
<dbReference type="Proteomes" id="UP001358417">
    <property type="component" value="Unassembled WGS sequence"/>
</dbReference>
<feature type="transmembrane region" description="Helical" evidence="8">
    <location>
        <begin position="110"/>
        <end position="131"/>
    </location>
</feature>
<comment type="caution">
    <text evidence="10">The sequence shown here is derived from an EMBL/GenBank/DDBJ whole genome shotgun (WGS) entry which is preliminary data.</text>
</comment>
<keyword evidence="6 8" id="KW-0472">Membrane</keyword>
<dbReference type="GO" id="GO:0016020">
    <property type="term" value="C:membrane"/>
    <property type="evidence" value="ECO:0007669"/>
    <property type="project" value="UniProtKB-SubCell"/>
</dbReference>
<evidence type="ECO:0000256" key="1">
    <source>
        <dbReference type="ARBA" id="ARBA00004141"/>
    </source>
</evidence>
<feature type="transmembrane region" description="Helical" evidence="8">
    <location>
        <begin position="143"/>
        <end position="168"/>
    </location>
</feature>
<sequence>MAPTSLYNAWIYTVISFAGFSYGFGFSVFVTAQGQPGFYQYFGLDPTSTYTAHILDAVNALFTAGAAFGALTQSPLADVYGRRIALAVAGTTSLIGTALAAASVRVAMLIMVRLFQGFGLGMILALVPLYLNEVAPPHQRGLISGLTVVSFGTGYFVCSWIAVGTYYANTTVQWRVPLALACISPLLLLLSLPTIPETPRYLIWSGKKEQAYNVLRRLHLKPGDTDDRMAHAEYTQIVLQVEHDKEMKVGWIQIFKKPSLRRRAILGMFLLFATPSTGIIGISNYLPPIFAGLGLSGVLPLVMYGIWTTLGTGMAIVSIFIVDKVGRRTLLLYGYPALALLLMIQAVLQSQFIGTDKQGGLAACLVFLFLYILTFQLVDAPAFIWASEIWPTAYRAKGISLSLFSFFVGSLTYTTPSALAFKTIAWRMYILYTCLCLICGVIIYLFIKETRNLPMEELAALFGDEVVVHLSKDMTGIIEDNSLEKLTAVVGHGHIESLELAVPKSTGHARHSSTPVAAAT</sequence>
<evidence type="ECO:0000256" key="2">
    <source>
        <dbReference type="ARBA" id="ARBA00010992"/>
    </source>
</evidence>
<dbReference type="AlphaFoldDB" id="A0AAV9MYX4"/>